<evidence type="ECO:0000313" key="2">
    <source>
        <dbReference type="EMBL" id="MBT1701779.1"/>
    </source>
</evidence>
<comment type="caution">
    <text evidence="2">The sequence shown here is derived from an EMBL/GenBank/DDBJ whole genome shotgun (WGS) entry which is preliminary data.</text>
</comment>
<accession>A0ABS5VM33</accession>
<dbReference type="EMBL" id="JAHESD010000001">
    <property type="protein sequence ID" value="MBT1701779.1"/>
    <property type="molecule type" value="Genomic_DNA"/>
</dbReference>
<organism evidence="2 3">
    <name type="scientific">Chryseosolibacter indicus</name>
    <dbReference type="NCBI Taxonomy" id="2782351"/>
    <lineage>
        <taxon>Bacteria</taxon>
        <taxon>Pseudomonadati</taxon>
        <taxon>Bacteroidota</taxon>
        <taxon>Cytophagia</taxon>
        <taxon>Cytophagales</taxon>
        <taxon>Chryseotaleaceae</taxon>
        <taxon>Chryseosolibacter</taxon>
    </lineage>
</organism>
<keyword evidence="3" id="KW-1185">Reference proteome</keyword>
<protein>
    <recommendedName>
        <fullName evidence="4">Stress-induced protein</fullName>
    </recommendedName>
</protein>
<proteinExistence type="predicted"/>
<feature type="compositionally biased region" description="Polar residues" evidence="1">
    <location>
        <begin position="62"/>
        <end position="72"/>
    </location>
</feature>
<dbReference type="Proteomes" id="UP000772618">
    <property type="component" value="Unassembled WGS sequence"/>
</dbReference>
<evidence type="ECO:0000313" key="3">
    <source>
        <dbReference type="Proteomes" id="UP000772618"/>
    </source>
</evidence>
<sequence>MESKEGNSSRTANRGFASMDPEQQRAIARKGGEAVSRNREHMAQIGRKGGEASGANRKSKAANRSNENAQQG</sequence>
<dbReference type="Pfam" id="PF10685">
    <property type="entry name" value="KGG"/>
    <property type="match status" value="1"/>
</dbReference>
<evidence type="ECO:0008006" key="4">
    <source>
        <dbReference type="Google" id="ProtNLM"/>
    </source>
</evidence>
<feature type="region of interest" description="Disordered" evidence="1">
    <location>
        <begin position="1"/>
        <end position="72"/>
    </location>
</feature>
<reference evidence="2 3" key="1">
    <citation type="submission" date="2021-05" db="EMBL/GenBank/DDBJ databases">
        <title>A Polyphasic approach of four new species of the genus Ohtaekwangia: Ohtaekwangia histidinii sp. nov., Ohtaekwangia cretensis sp. nov., Ohtaekwangia indiensis sp. nov., Ohtaekwangia reichenbachii sp. nov. from diverse environment.</title>
        <authorList>
            <person name="Octaviana S."/>
        </authorList>
    </citation>
    <scope>NUCLEOTIDE SEQUENCE [LARGE SCALE GENOMIC DNA]</scope>
    <source>
        <strain evidence="2 3">PWU20</strain>
    </source>
</reference>
<evidence type="ECO:0000256" key="1">
    <source>
        <dbReference type="SAM" id="MobiDB-lite"/>
    </source>
</evidence>
<gene>
    <name evidence="2" type="ORF">KK060_00710</name>
</gene>
<feature type="compositionally biased region" description="Basic and acidic residues" evidence="1">
    <location>
        <begin position="30"/>
        <end position="42"/>
    </location>
</feature>
<name>A0ABS5VM33_9BACT</name>
<dbReference type="InterPro" id="IPR019626">
    <property type="entry name" value="Stress-induced_KGG_rpt"/>
</dbReference>
<dbReference type="RefSeq" id="WP_254151479.1">
    <property type="nucleotide sequence ID" value="NZ_JAHESD010000001.1"/>
</dbReference>